<dbReference type="InterPro" id="IPR036390">
    <property type="entry name" value="WH_DNA-bd_sf"/>
</dbReference>
<dbReference type="InterPro" id="IPR036388">
    <property type="entry name" value="WH-like_DNA-bd_sf"/>
</dbReference>
<accession>A0A381QUN0</accession>
<dbReference type="InterPro" id="IPR014290">
    <property type="entry name" value="SUF_FeS_clus_asmbl_reg"/>
</dbReference>
<evidence type="ECO:0008006" key="2">
    <source>
        <dbReference type="Google" id="ProtNLM"/>
    </source>
</evidence>
<protein>
    <recommendedName>
        <fullName evidence="2">SUF system Fe-S cluster assembly regulator</fullName>
    </recommendedName>
</protein>
<sequence length="152" mass="16338">MLRIRKLTDYGIFVLAHLANGKDTVMSASQIASRTGLNLPTVSKLLKTLSKAKLVTSIRGSQGGYSLAKKSSTISAAEIIDAFEGPVAITECSASYHSCSLESQCGVGEAWQKINRAIRNTLENISLTDLRSGQNRKTSIKFSGIPINIKAH</sequence>
<gene>
    <name evidence="1" type="ORF">METZ01_LOCUS35939</name>
</gene>
<dbReference type="Gene3D" id="1.10.10.10">
    <property type="entry name" value="Winged helix-like DNA-binding domain superfamily/Winged helix DNA-binding domain"/>
    <property type="match status" value="1"/>
</dbReference>
<dbReference type="InterPro" id="IPR011991">
    <property type="entry name" value="ArsR-like_HTH"/>
</dbReference>
<evidence type="ECO:0000313" key="1">
    <source>
        <dbReference type="EMBL" id="SUZ83085.1"/>
    </source>
</evidence>
<name>A0A381QUN0_9ZZZZ</name>
<dbReference type="PANTHER" id="PTHR33221">
    <property type="entry name" value="WINGED HELIX-TURN-HELIX TRANSCRIPTIONAL REGULATOR, RRF2 FAMILY"/>
    <property type="match status" value="1"/>
</dbReference>
<dbReference type="NCBIfam" id="TIGR00738">
    <property type="entry name" value="rrf2_super"/>
    <property type="match status" value="1"/>
</dbReference>
<dbReference type="GO" id="GO:0005829">
    <property type="term" value="C:cytosol"/>
    <property type="evidence" value="ECO:0007669"/>
    <property type="project" value="TreeGrafter"/>
</dbReference>
<reference evidence="1" key="1">
    <citation type="submission" date="2018-05" db="EMBL/GenBank/DDBJ databases">
        <authorList>
            <person name="Lanie J.A."/>
            <person name="Ng W.-L."/>
            <person name="Kazmierczak K.M."/>
            <person name="Andrzejewski T.M."/>
            <person name="Davidsen T.M."/>
            <person name="Wayne K.J."/>
            <person name="Tettelin H."/>
            <person name="Glass J.I."/>
            <person name="Rusch D."/>
            <person name="Podicherti R."/>
            <person name="Tsui H.-C.T."/>
            <person name="Winkler M.E."/>
        </authorList>
    </citation>
    <scope>NUCLEOTIDE SEQUENCE</scope>
</reference>
<dbReference type="GO" id="GO:0003700">
    <property type="term" value="F:DNA-binding transcription factor activity"/>
    <property type="evidence" value="ECO:0007669"/>
    <property type="project" value="TreeGrafter"/>
</dbReference>
<organism evidence="1">
    <name type="scientific">marine metagenome</name>
    <dbReference type="NCBI Taxonomy" id="408172"/>
    <lineage>
        <taxon>unclassified sequences</taxon>
        <taxon>metagenomes</taxon>
        <taxon>ecological metagenomes</taxon>
    </lineage>
</organism>
<dbReference type="PANTHER" id="PTHR33221:SF2">
    <property type="entry name" value="TRANSCRIPTIONAL REGULATOR"/>
    <property type="match status" value="1"/>
</dbReference>
<dbReference type="InterPro" id="IPR000944">
    <property type="entry name" value="Tscrpt_reg_Rrf2"/>
</dbReference>
<dbReference type="SUPFAM" id="SSF46785">
    <property type="entry name" value="Winged helix' DNA-binding domain"/>
    <property type="match status" value="1"/>
</dbReference>
<dbReference type="PROSITE" id="PS51197">
    <property type="entry name" value="HTH_RRF2_2"/>
    <property type="match status" value="1"/>
</dbReference>
<dbReference type="CDD" id="cd00090">
    <property type="entry name" value="HTH_ARSR"/>
    <property type="match status" value="1"/>
</dbReference>
<dbReference type="EMBL" id="UINC01001535">
    <property type="protein sequence ID" value="SUZ83085.1"/>
    <property type="molecule type" value="Genomic_DNA"/>
</dbReference>
<dbReference type="NCBIfam" id="TIGR02944">
    <property type="entry name" value="suf_reg_Xantho"/>
    <property type="match status" value="1"/>
</dbReference>
<proteinExistence type="predicted"/>
<dbReference type="Pfam" id="PF02082">
    <property type="entry name" value="Rrf2"/>
    <property type="match status" value="1"/>
</dbReference>
<dbReference type="AlphaFoldDB" id="A0A381QUN0"/>